<evidence type="ECO:0000256" key="1">
    <source>
        <dbReference type="ARBA" id="ARBA00004496"/>
    </source>
</evidence>
<dbReference type="FunFam" id="1.10.132.20:FF:000001">
    <property type="entry name" value="Ribosome-recycling factor"/>
    <property type="match status" value="1"/>
</dbReference>
<dbReference type="HAMAP" id="MF_00040">
    <property type="entry name" value="RRF"/>
    <property type="match status" value="1"/>
</dbReference>
<dbReference type="PANTHER" id="PTHR20982">
    <property type="entry name" value="RIBOSOME RECYCLING FACTOR"/>
    <property type="match status" value="1"/>
</dbReference>
<dbReference type="Pfam" id="PF01765">
    <property type="entry name" value="RRF"/>
    <property type="match status" value="1"/>
</dbReference>
<proteinExistence type="inferred from homology"/>
<dbReference type="GO" id="GO:0006415">
    <property type="term" value="P:translational termination"/>
    <property type="evidence" value="ECO:0007669"/>
    <property type="project" value="UniProtKB-UniRule"/>
</dbReference>
<feature type="domain" description="Ribosome recycling factor" evidence="7">
    <location>
        <begin position="24"/>
        <end position="184"/>
    </location>
</feature>
<dbReference type="SUPFAM" id="SSF55194">
    <property type="entry name" value="Ribosome recycling factor, RRF"/>
    <property type="match status" value="1"/>
</dbReference>
<evidence type="ECO:0000259" key="7">
    <source>
        <dbReference type="Pfam" id="PF01765"/>
    </source>
</evidence>
<keyword evidence="9" id="KW-1185">Reference proteome</keyword>
<evidence type="ECO:0000313" key="8">
    <source>
        <dbReference type="EMBL" id="TBH72027.1"/>
    </source>
</evidence>
<protein>
    <recommendedName>
        <fullName evidence="6">Ribosome-recycling factor</fullName>
        <shortName evidence="6">RRF</shortName>
    </recommendedName>
    <alternativeName>
        <fullName evidence="6">Ribosome-releasing factor</fullName>
    </alternativeName>
</protein>
<dbReference type="CDD" id="cd00520">
    <property type="entry name" value="RRF"/>
    <property type="match status" value="1"/>
</dbReference>
<dbReference type="GO" id="GO:0005737">
    <property type="term" value="C:cytoplasm"/>
    <property type="evidence" value="ECO:0007669"/>
    <property type="project" value="UniProtKB-SubCell"/>
</dbReference>
<dbReference type="Proteomes" id="UP000293583">
    <property type="component" value="Unassembled WGS sequence"/>
</dbReference>
<gene>
    <name evidence="6" type="primary">frr</name>
    <name evidence="8" type="ORF">EWU20_09385</name>
</gene>
<keyword evidence="4 6" id="KW-0648">Protein biosynthesis</keyword>
<evidence type="ECO:0000256" key="3">
    <source>
        <dbReference type="ARBA" id="ARBA00022490"/>
    </source>
</evidence>
<comment type="caution">
    <text evidence="8">The sequence shown here is derived from an EMBL/GenBank/DDBJ whole genome shotgun (WGS) entry which is preliminary data.</text>
</comment>
<dbReference type="GO" id="GO:0043023">
    <property type="term" value="F:ribosomal large subunit binding"/>
    <property type="evidence" value="ECO:0007669"/>
    <property type="project" value="TreeGrafter"/>
</dbReference>
<keyword evidence="3 6" id="KW-0963">Cytoplasm</keyword>
<evidence type="ECO:0000256" key="4">
    <source>
        <dbReference type="ARBA" id="ARBA00022917"/>
    </source>
</evidence>
<dbReference type="OrthoDB" id="9804006at2"/>
<dbReference type="AlphaFoldDB" id="A0A4Q9B9W8"/>
<comment type="subcellular location">
    <subcellularLocation>
        <location evidence="1 6">Cytoplasm</location>
    </subcellularLocation>
</comment>
<evidence type="ECO:0000256" key="6">
    <source>
        <dbReference type="HAMAP-Rule" id="MF_00040"/>
    </source>
</evidence>
<comment type="function">
    <text evidence="5 6">Responsible for the release of ribosomes from messenger RNA at the termination of protein biosynthesis. May increase the efficiency of translation by recycling ribosomes from one round of translation to another.</text>
</comment>
<dbReference type="NCBIfam" id="TIGR00496">
    <property type="entry name" value="frr"/>
    <property type="match status" value="1"/>
</dbReference>
<accession>A0A4Q9B9W8</accession>
<dbReference type="InterPro" id="IPR023584">
    <property type="entry name" value="Ribosome_recyc_fac_dom"/>
</dbReference>
<dbReference type="InterPro" id="IPR002661">
    <property type="entry name" value="Ribosome_recyc_fac"/>
</dbReference>
<name>A0A4Q9B9W8_9BACT</name>
<dbReference type="EMBL" id="SEWY01000004">
    <property type="protein sequence ID" value="TBH72027.1"/>
    <property type="molecule type" value="Genomic_DNA"/>
</dbReference>
<dbReference type="FunFam" id="3.30.1360.40:FF:000001">
    <property type="entry name" value="Ribosome-recycling factor"/>
    <property type="match status" value="1"/>
</dbReference>
<reference evidence="8 9" key="1">
    <citation type="submission" date="2019-02" db="EMBL/GenBank/DDBJ databases">
        <title>Genome of a new Bacteroidetes strain.</title>
        <authorList>
            <person name="Pitt A."/>
        </authorList>
    </citation>
    <scope>NUCLEOTIDE SEQUENCE [LARGE SCALE GENOMIC DNA]</scope>
    <source>
        <strain evidence="8 9">103A-SOEBACH</strain>
    </source>
</reference>
<evidence type="ECO:0000256" key="5">
    <source>
        <dbReference type="ARBA" id="ARBA00025050"/>
    </source>
</evidence>
<comment type="similarity">
    <text evidence="2 6">Belongs to the RRF family.</text>
</comment>
<evidence type="ECO:0000256" key="2">
    <source>
        <dbReference type="ARBA" id="ARBA00005912"/>
    </source>
</evidence>
<sequence length="186" mass="20731">MEEIEFYIDATVETMDGAIKHLNIELSKIRAGKASPSMLDGLTIDYYGMQTAISGAASVTTPDARTIAIKPFEKGIFAEIEKSIRNSSLGLNPMNDGEIIRLSIPPLTEERRRDLVKRCKQEIEVAKINIRNARQDGNNSIKKLKGDGVSEDAIKEAEDKIQKKTDAYIAKIDQVFNEKEKDIMSV</sequence>
<dbReference type="PANTHER" id="PTHR20982:SF3">
    <property type="entry name" value="MITOCHONDRIAL RIBOSOME RECYCLING FACTOR PSEUDO 1"/>
    <property type="match status" value="1"/>
</dbReference>
<organism evidence="8 9">
    <name type="scientific">Aquirufa antheringensis</name>
    <dbReference type="NCBI Taxonomy" id="2516559"/>
    <lineage>
        <taxon>Bacteria</taxon>
        <taxon>Pseudomonadati</taxon>
        <taxon>Bacteroidota</taxon>
        <taxon>Cytophagia</taxon>
        <taxon>Cytophagales</taxon>
        <taxon>Flectobacillaceae</taxon>
        <taxon>Aquirufa</taxon>
    </lineage>
</organism>
<dbReference type="Gene3D" id="1.10.132.20">
    <property type="entry name" value="Ribosome-recycling factor"/>
    <property type="match status" value="1"/>
</dbReference>
<dbReference type="Gene3D" id="3.30.1360.40">
    <property type="match status" value="1"/>
</dbReference>
<dbReference type="RefSeq" id="WP_130896083.1">
    <property type="nucleotide sequence ID" value="NZ_CP049835.1"/>
</dbReference>
<evidence type="ECO:0000313" key="9">
    <source>
        <dbReference type="Proteomes" id="UP000293583"/>
    </source>
</evidence>
<dbReference type="InterPro" id="IPR036191">
    <property type="entry name" value="RRF_sf"/>
</dbReference>